<evidence type="ECO:0000256" key="9">
    <source>
        <dbReference type="RuleBase" id="RU000461"/>
    </source>
</evidence>
<evidence type="ECO:0000256" key="8">
    <source>
        <dbReference type="PIRSR" id="PIRSR602402-1"/>
    </source>
</evidence>
<dbReference type="InterPro" id="IPR001128">
    <property type="entry name" value="Cyt_P450"/>
</dbReference>
<dbReference type="GO" id="GO:0016712">
    <property type="term" value="F:oxidoreductase activity, acting on paired donors, with incorporation or reduction of molecular oxygen, reduced flavin or flavoprotein as one donor, and incorporation of one atom of oxygen"/>
    <property type="evidence" value="ECO:0007669"/>
    <property type="project" value="InterPro"/>
</dbReference>
<dbReference type="Gene3D" id="1.10.630.10">
    <property type="entry name" value="Cytochrome P450"/>
    <property type="match status" value="1"/>
</dbReference>
<reference evidence="10" key="1">
    <citation type="journal article" date="2020" name="Stud. Mycol.">
        <title>101 Dothideomycetes genomes: a test case for predicting lifestyles and emergence of pathogens.</title>
        <authorList>
            <person name="Haridas S."/>
            <person name="Albert R."/>
            <person name="Binder M."/>
            <person name="Bloem J."/>
            <person name="Labutti K."/>
            <person name="Salamov A."/>
            <person name="Andreopoulos B."/>
            <person name="Baker S."/>
            <person name="Barry K."/>
            <person name="Bills G."/>
            <person name="Bluhm B."/>
            <person name="Cannon C."/>
            <person name="Castanera R."/>
            <person name="Culley D."/>
            <person name="Daum C."/>
            <person name="Ezra D."/>
            <person name="Gonzalez J."/>
            <person name="Henrissat B."/>
            <person name="Kuo A."/>
            <person name="Liang C."/>
            <person name="Lipzen A."/>
            <person name="Lutzoni F."/>
            <person name="Magnuson J."/>
            <person name="Mondo S."/>
            <person name="Nolan M."/>
            <person name="Ohm R."/>
            <person name="Pangilinan J."/>
            <person name="Park H.-J."/>
            <person name="Ramirez L."/>
            <person name="Alfaro M."/>
            <person name="Sun H."/>
            <person name="Tritt A."/>
            <person name="Yoshinaga Y."/>
            <person name="Zwiers L.-H."/>
            <person name="Turgeon B."/>
            <person name="Goodwin S."/>
            <person name="Spatafora J."/>
            <person name="Crous P."/>
            <person name="Grigoriev I."/>
        </authorList>
    </citation>
    <scope>NUCLEOTIDE SEQUENCE</scope>
    <source>
        <strain evidence="10">CBS 113818</strain>
    </source>
</reference>
<sequence length="538" mass="61326">MQSLIFMSSWVAISFVVYKIVNSVFTSRRHARAARELDCKLPDTLQCRDPIGIENVLNLLKADKECRFPQFVKGRADTHRAREGRPVTTFRRKILGSMNFHTVDPENVRAILATQFKDFGLGESRNSNFFPLLGNGIFSTDGEEWQHSRALLRPQFARDQISDLEYEERHVGNLMWVIPAAEDSWTGAFDIMPLFFRLTLDSATGFLFGQSVDVQLAALLGHTSSHQPLPVSEADFAFSFDKAKEIIAKGSRLGDKYWLVHGKELKEHCRRCHVFIDHYVQRALNQEKLSTVKTASGKEKYTFLDALAETTQDPIQLRSQLLSILLAGRDTTASLLSYVFMVLTQHPRVYAKLRTTITEEFGTYKQPKNLTFASLKSCTYLQWALNETLRLYPIVPINVRHALRDTTLPRGGGPDGKSPIYIRKGQSIDYSYYTIHRRKDLWGDDADDFKPERWKGRKSSWDYLPFNGGPRICIGQQFALTQAGYVVVRMLQKYDAIEGVGNSWEEKEMGGVGYVRHRCALTSCPADGVRVRMREAED</sequence>
<dbReference type="InterPro" id="IPR002402">
    <property type="entry name" value="Cyt_P450_E_grp-II"/>
</dbReference>
<dbReference type="Pfam" id="PF00067">
    <property type="entry name" value="p450"/>
    <property type="match status" value="1"/>
</dbReference>
<dbReference type="PRINTS" id="PR00464">
    <property type="entry name" value="EP450II"/>
</dbReference>
<dbReference type="GO" id="GO:0020037">
    <property type="term" value="F:heme binding"/>
    <property type="evidence" value="ECO:0007669"/>
    <property type="project" value="InterPro"/>
</dbReference>
<keyword evidence="11" id="KW-1185">Reference proteome</keyword>
<dbReference type="PRINTS" id="PR00385">
    <property type="entry name" value="P450"/>
</dbReference>
<evidence type="ECO:0000256" key="7">
    <source>
        <dbReference type="ARBA" id="ARBA00023033"/>
    </source>
</evidence>
<dbReference type="GO" id="GO:0005506">
    <property type="term" value="F:iron ion binding"/>
    <property type="evidence" value="ECO:0007669"/>
    <property type="project" value="InterPro"/>
</dbReference>
<dbReference type="InterPro" id="IPR017972">
    <property type="entry name" value="Cyt_P450_CS"/>
</dbReference>
<evidence type="ECO:0000313" key="10">
    <source>
        <dbReference type="EMBL" id="KAF2827438.1"/>
    </source>
</evidence>
<dbReference type="PROSITE" id="PS00086">
    <property type="entry name" value="CYTOCHROME_P450"/>
    <property type="match status" value="1"/>
</dbReference>
<feature type="binding site" description="axial binding residue" evidence="8">
    <location>
        <position position="473"/>
    </location>
    <ligand>
        <name>heme</name>
        <dbReference type="ChEBI" id="CHEBI:30413"/>
    </ligand>
    <ligandPart>
        <name>Fe</name>
        <dbReference type="ChEBI" id="CHEBI:18248"/>
    </ligandPart>
</feature>
<dbReference type="CDD" id="cd11063">
    <property type="entry name" value="CYP52"/>
    <property type="match status" value="1"/>
</dbReference>
<accession>A0A6A7A3S2</accession>
<evidence type="ECO:0000256" key="3">
    <source>
        <dbReference type="ARBA" id="ARBA00022617"/>
    </source>
</evidence>
<dbReference type="EMBL" id="MU006224">
    <property type="protein sequence ID" value="KAF2827438.1"/>
    <property type="molecule type" value="Genomic_DNA"/>
</dbReference>
<keyword evidence="3 8" id="KW-0349">Heme</keyword>
<comment type="cofactor">
    <cofactor evidence="1 8">
        <name>heme</name>
        <dbReference type="ChEBI" id="CHEBI:30413"/>
    </cofactor>
</comment>
<dbReference type="Proteomes" id="UP000799424">
    <property type="component" value="Unassembled WGS sequence"/>
</dbReference>
<dbReference type="PANTHER" id="PTHR24287">
    <property type="entry name" value="P450, PUTATIVE (EUROFUNG)-RELATED"/>
    <property type="match status" value="1"/>
</dbReference>
<protein>
    <submittedName>
        <fullName evidence="10">Cytochrome P450 52A12</fullName>
    </submittedName>
</protein>
<dbReference type="PANTHER" id="PTHR24287:SF1">
    <property type="entry name" value="P450, PUTATIVE (EUROFUNG)-RELATED"/>
    <property type="match status" value="1"/>
</dbReference>
<evidence type="ECO:0000256" key="1">
    <source>
        <dbReference type="ARBA" id="ARBA00001971"/>
    </source>
</evidence>
<evidence type="ECO:0000313" key="11">
    <source>
        <dbReference type="Proteomes" id="UP000799424"/>
    </source>
</evidence>
<evidence type="ECO:0000256" key="6">
    <source>
        <dbReference type="ARBA" id="ARBA00023004"/>
    </source>
</evidence>
<dbReference type="SUPFAM" id="SSF48264">
    <property type="entry name" value="Cytochrome P450"/>
    <property type="match status" value="1"/>
</dbReference>
<gene>
    <name evidence="10" type="ORF">CC86DRAFT_348921</name>
</gene>
<name>A0A6A7A3S2_9PLEO</name>
<organism evidence="10 11">
    <name type="scientific">Ophiobolus disseminans</name>
    <dbReference type="NCBI Taxonomy" id="1469910"/>
    <lineage>
        <taxon>Eukaryota</taxon>
        <taxon>Fungi</taxon>
        <taxon>Dikarya</taxon>
        <taxon>Ascomycota</taxon>
        <taxon>Pezizomycotina</taxon>
        <taxon>Dothideomycetes</taxon>
        <taxon>Pleosporomycetidae</taxon>
        <taxon>Pleosporales</taxon>
        <taxon>Pleosporineae</taxon>
        <taxon>Phaeosphaeriaceae</taxon>
        <taxon>Ophiobolus</taxon>
    </lineage>
</organism>
<evidence type="ECO:0000256" key="2">
    <source>
        <dbReference type="ARBA" id="ARBA00010617"/>
    </source>
</evidence>
<evidence type="ECO:0000256" key="5">
    <source>
        <dbReference type="ARBA" id="ARBA00023002"/>
    </source>
</evidence>
<evidence type="ECO:0000256" key="4">
    <source>
        <dbReference type="ARBA" id="ARBA00022723"/>
    </source>
</evidence>
<keyword evidence="5 9" id="KW-0560">Oxidoreductase</keyword>
<comment type="similarity">
    <text evidence="2 9">Belongs to the cytochrome P450 family.</text>
</comment>
<dbReference type="AlphaFoldDB" id="A0A6A7A3S2"/>
<dbReference type="OrthoDB" id="1470350at2759"/>
<keyword evidence="7 9" id="KW-0503">Monooxygenase</keyword>
<dbReference type="PRINTS" id="PR01239">
    <property type="entry name" value="EP450IICYP52"/>
</dbReference>
<keyword evidence="6 8" id="KW-0408">Iron</keyword>
<keyword evidence="4 8" id="KW-0479">Metal-binding</keyword>
<dbReference type="InterPro" id="IPR047146">
    <property type="entry name" value="Cyt_P450_E_CYP52_fungi"/>
</dbReference>
<dbReference type="InterPro" id="IPR036396">
    <property type="entry name" value="Cyt_P450_sf"/>
</dbReference>
<proteinExistence type="inferred from homology"/>
<dbReference type="InterPro" id="IPR002974">
    <property type="entry name" value="Cyt_P450_E_CYP52_ascomycetes"/>
</dbReference>